<dbReference type="Pfam" id="PF14301">
    <property type="entry name" value="DUF4376"/>
    <property type="match status" value="1"/>
</dbReference>
<dbReference type="KEGG" id="tak:Tharo_2101"/>
<name>A0A2R4BP48_THAAR</name>
<reference evidence="2 3" key="1">
    <citation type="submission" date="2018-03" db="EMBL/GenBank/DDBJ databases">
        <title>Complete genome sequence of Thauera aromatica, a model organism for studying aromatic compound degradation under denitrifying conditions.</title>
        <authorList>
            <person name="Lo H.-Y."/>
            <person name="Goris T."/>
            <person name="Boll M."/>
            <person name="Mueller J.A."/>
        </authorList>
    </citation>
    <scope>NUCLEOTIDE SEQUENCE [LARGE SCALE GENOMIC DNA]</scope>
    <source>
        <strain evidence="2 3">K172</strain>
    </source>
</reference>
<sequence>MLQHFFFYEPSGKVVGTGACMAKDIDLQVREGAALALGVADRELHYYDQGRGLIVEKPPRPSQFHIWDWPTKSWLPDLDRARTSRQAEVGAELARRDLAPIAYAGAAFDADTQARENISGTLGRLLRGDGLPGGWIGWRDRANAMHWATDDAATVQAHLAALSRAIEDRKQALLVAAWQHKAAIAALTDISAVLAHDLAAGWPA</sequence>
<keyword evidence="3" id="KW-1185">Reference proteome</keyword>
<organism evidence="2 3">
    <name type="scientific">Thauera aromatica K172</name>
    <dbReference type="NCBI Taxonomy" id="44139"/>
    <lineage>
        <taxon>Bacteria</taxon>
        <taxon>Pseudomonadati</taxon>
        <taxon>Pseudomonadota</taxon>
        <taxon>Betaproteobacteria</taxon>
        <taxon>Rhodocyclales</taxon>
        <taxon>Zoogloeaceae</taxon>
        <taxon>Thauera</taxon>
    </lineage>
</organism>
<dbReference type="RefSeq" id="WP_107221163.1">
    <property type="nucleotide sequence ID" value="NZ_CP028339.1"/>
</dbReference>
<dbReference type="EMBL" id="CP028339">
    <property type="protein sequence ID" value="AVR89004.1"/>
    <property type="molecule type" value="Genomic_DNA"/>
</dbReference>
<accession>A0A2R4BP48</accession>
<evidence type="ECO:0000259" key="1">
    <source>
        <dbReference type="Pfam" id="PF14301"/>
    </source>
</evidence>
<dbReference type="InterPro" id="IPR025484">
    <property type="entry name" value="DUF4376"/>
</dbReference>
<protein>
    <recommendedName>
        <fullName evidence="1">DUF4376 domain-containing protein</fullName>
    </recommendedName>
</protein>
<evidence type="ECO:0000313" key="2">
    <source>
        <dbReference type="EMBL" id="AVR89004.1"/>
    </source>
</evidence>
<evidence type="ECO:0000313" key="3">
    <source>
        <dbReference type="Proteomes" id="UP000241885"/>
    </source>
</evidence>
<dbReference type="AlphaFoldDB" id="A0A2R4BP48"/>
<feature type="domain" description="DUF4376" evidence="1">
    <location>
        <begin position="81"/>
        <end position="190"/>
    </location>
</feature>
<dbReference type="Proteomes" id="UP000241885">
    <property type="component" value="Chromosome"/>
</dbReference>
<proteinExistence type="predicted"/>
<gene>
    <name evidence="2" type="ORF">Tharo_2101</name>
</gene>